<gene>
    <name evidence="4" type="ORF">Q5H93_07205</name>
</gene>
<feature type="domain" description="GH16" evidence="3">
    <location>
        <begin position="55"/>
        <end position="293"/>
    </location>
</feature>
<protein>
    <submittedName>
        <fullName evidence="4">Glycoside hydrolase family 16 protein</fullName>
    </submittedName>
</protein>
<sequence length="293" mass="32647">MNQFRNYFPSTMLSATTVVLGLLASGCTQEPPRPEITATEPVKTEATNSAEKPLADYNVLEWEDDFNGSSLNAQNWTPEVKDGWYNNEKQATTSDRRNLTVTGGNLVITALKENYNGKAYTSARIVTKGNQDFRFGRIDVRAKLPKGKGIWPAIWLLGSNDSQVSWPACGEIDIMELKGSNPQTSLTALHFGNSVATKPPALTSAYSLPNGLFSDDFHVFTLVRSLNKMRFYVDNNEYFSATDKDVSVYPFNNPFYMILNVAVGGDFDGDPDASTVFPQQMLVDYVKYYKYAE</sequence>
<dbReference type="Gene3D" id="2.60.120.200">
    <property type="match status" value="1"/>
</dbReference>
<dbReference type="PANTHER" id="PTHR10963">
    <property type="entry name" value="GLYCOSYL HYDROLASE-RELATED"/>
    <property type="match status" value="1"/>
</dbReference>
<comment type="caution">
    <text evidence="4">The sequence shown here is derived from an EMBL/GenBank/DDBJ whole genome shotgun (WGS) entry which is preliminary data.</text>
</comment>
<dbReference type="PROSITE" id="PS51257">
    <property type="entry name" value="PROKAR_LIPOPROTEIN"/>
    <property type="match status" value="1"/>
</dbReference>
<dbReference type="InterPro" id="IPR013320">
    <property type="entry name" value="ConA-like_dom_sf"/>
</dbReference>
<dbReference type="Proteomes" id="UP001176429">
    <property type="component" value="Unassembled WGS sequence"/>
</dbReference>
<dbReference type="InterPro" id="IPR000757">
    <property type="entry name" value="Beta-glucanase-like"/>
</dbReference>
<accession>A0ABT9BD94</accession>
<dbReference type="SUPFAM" id="SSF49899">
    <property type="entry name" value="Concanavalin A-like lectins/glucanases"/>
    <property type="match status" value="1"/>
</dbReference>
<evidence type="ECO:0000259" key="3">
    <source>
        <dbReference type="PROSITE" id="PS51762"/>
    </source>
</evidence>
<keyword evidence="5" id="KW-1185">Reference proteome</keyword>
<reference evidence="4" key="1">
    <citation type="submission" date="2023-07" db="EMBL/GenBank/DDBJ databases">
        <authorList>
            <person name="Kim M.K."/>
        </authorList>
    </citation>
    <scope>NUCLEOTIDE SEQUENCE</scope>
    <source>
        <strain evidence="4">ASUV-10-1</strain>
    </source>
</reference>
<dbReference type="Pfam" id="PF00722">
    <property type="entry name" value="Glyco_hydro_16"/>
    <property type="match status" value="1"/>
</dbReference>
<feature type="region of interest" description="Disordered" evidence="2">
    <location>
        <begin position="29"/>
        <end position="50"/>
    </location>
</feature>
<dbReference type="PROSITE" id="PS51762">
    <property type="entry name" value="GH16_2"/>
    <property type="match status" value="1"/>
</dbReference>
<evidence type="ECO:0000313" key="4">
    <source>
        <dbReference type="EMBL" id="MDO7874513.1"/>
    </source>
</evidence>
<dbReference type="GO" id="GO:0016787">
    <property type="term" value="F:hydrolase activity"/>
    <property type="evidence" value="ECO:0007669"/>
    <property type="project" value="UniProtKB-KW"/>
</dbReference>
<dbReference type="PANTHER" id="PTHR10963:SF55">
    <property type="entry name" value="GLYCOSIDE HYDROLASE FAMILY 16 PROTEIN"/>
    <property type="match status" value="1"/>
</dbReference>
<keyword evidence="4" id="KW-0378">Hydrolase</keyword>
<dbReference type="InterPro" id="IPR050546">
    <property type="entry name" value="Glycosyl_Hydrlase_16"/>
</dbReference>
<evidence type="ECO:0000256" key="2">
    <source>
        <dbReference type="SAM" id="MobiDB-lite"/>
    </source>
</evidence>
<dbReference type="EMBL" id="JAUQSY010000004">
    <property type="protein sequence ID" value="MDO7874513.1"/>
    <property type="molecule type" value="Genomic_DNA"/>
</dbReference>
<name>A0ABT9BD94_9BACT</name>
<dbReference type="RefSeq" id="WP_305005829.1">
    <property type="nucleotide sequence ID" value="NZ_JAUQSY010000004.1"/>
</dbReference>
<organism evidence="4 5">
    <name type="scientific">Hymenobacter aranciens</name>
    <dbReference type="NCBI Taxonomy" id="3063996"/>
    <lineage>
        <taxon>Bacteria</taxon>
        <taxon>Pseudomonadati</taxon>
        <taxon>Bacteroidota</taxon>
        <taxon>Cytophagia</taxon>
        <taxon>Cytophagales</taxon>
        <taxon>Hymenobacteraceae</taxon>
        <taxon>Hymenobacter</taxon>
    </lineage>
</organism>
<evidence type="ECO:0000313" key="5">
    <source>
        <dbReference type="Proteomes" id="UP001176429"/>
    </source>
</evidence>
<evidence type="ECO:0000256" key="1">
    <source>
        <dbReference type="ARBA" id="ARBA00006865"/>
    </source>
</evidence>
<comment type="similarity">
    <text evidence="1">Belongs to the glycosyl hydrolase 16 family.</text>
</comment>
<dbReference type="CDD" id="cd08023">
    <property type="entry name" value="GH16_laminarinase_like"/>
    <property type="match status" value="1"/>
</dbReference>
<proteinExistence type="inferred from homology"/>